<dbReference type="GO" id="GO:0005737">
    <property type="term" value="C:cytoplasm"/>
    <property type="evidence" value="ECO:0007669"/>
    <property type="project" value="TreeGrafter"/>
</dbReference>
<dbReference type="EMBL" id="EF087802">
    <property type="protein sequence ID" value="ABK27035.1"/>
    <property type="molecule type" value="mRNA"/>
</dbReference>
<dbReference type="GO" id="GO:0006646">
    <property type="term" value="P:phosphatidylethanolamine biosynthetic process"/>
    <property type="evidence" value="ECO:0007669"/>
    <property type="project" value="TreeGrafter"/>
</dbReference>
<dbReference type="InterPro" id="IPR011009">
    <property type="entry name" value="Kinase-like_dom_sf"/>
</dbReference>
<organism evidence="2">
    <name type="scientific">Picea sitchensis</name>
    <name type="common">Sitka spruce</name>
    <name type="synonym">Pinus sitchensis</name>
    <dbReference type="NCBI Taxonomy" id="3332"/>
    <lineage>
        <taxon>Eukaryota</taxon>
        <taxon>Viridiplantae</taxon>
        <taxon>Streptophyta</taxon>
        <taxon>Embryophyta</taxon>
        <taxon>Tracheophyta</taxon>
        <taxon>Spermatophyta</taxon>
        <taxon>Pinopsida</taxon>
        <taxon>Pinidae</taxon>
        <taxon>Conifers I</taxon>
        <taxon>Pinales</taxon>
        <taxon>Pinaceae</taxon>
        <taxon>Picea</taxon>
    </lineage>
</organism>
<protein>
    <recommendedName>
        <fullName evidence="3">Choline kinase N-terminal domain-containing protein</fullName>
    </recommendedName>
</protein>
<dbReference type="CDD" id="cd05157">
    <property type="entry name" value="ETNK_euk"/>
    <property type="match status" value="1"/>
</dbReference>
<evidence type="ECO:0000313" key="2">
    <source>
        <dbReference type="EMBL" id="ABK27035.1"/>
    </source>
</evidence>
<evidence type="ECO:0008006" key="3">
    <source>
        <dbReference type="Google" id="ProtNLM"/>
    </source>
</evidence>
<dbReference type="GO" id="GO:0004103">
    <property type="term" value="F:choline kinase activity"/>
    <property type="evidence" value="ECO:0007669"/>
    <property type="project" value="TreeGrafter"/>
</dbReference>
<dbReference type="PANTHER" id="PTHR22603:SF93">
    <property type="entry name" value="RE24176P"/>
    <property type="match status" value="1"/>
</dbReference>
<dbReference type="PANTHER" id="PTHR22603">
    <property type="entry name" value="CHOLINE/ETHANOALAMINE KINASE"/>
    <property type="match status" value="1"/>
</dbReference>
<dbReference type="GO" id="GO:0004305">
    <property type="term" value="F:ethanolamine kinase activity"/>
    <property type="evidence" value="ECO:0007669"/>
    <property type="project" value="TreeGrafter"/>
</dbReference>
<evidence type="ECO:0000256" key="1">
    <source>
        <dbReference type="ARBA" id="ARBA00038211"/>
    </source>
</evidence>
<dbReference type="SUPFAM" id="SSF56112">
    <property type="entry name" value="Protein kinase-like (PK-like)"/>
    <property type="match status" value="1"/>
</dbReference>
<proteinExistence type="evidence at transcript level"/>
<name>A9P2C4_PICSI</name>
<sequence>MAAPRERSSILPREAESALQALALNWVDVIDAKKMEITPLTGGMTNDIFKCCWQTGDGGNPRKVLVRIYGDARANVFFDREYEIRAFECISRLGQGPRLLGSFPTGRIEEFLDARTLSPPDLKNPEISAKIAAKLWEFHHLDIPGPRQPNLWMRLRKWLGTALALCPNVEVAGFRLECIEDEINYLEKMVSREGESVGFCHNDLQYANMMFQDEDKCLTIIDYDCSNYDPIAFDIANHFNEMAGNYHSDTPHILDYSKYPDYEERQRFVKEYLKSSRKMVRDGEVEKLLKHIEKYTLVSHVHWSLWSIISKHVNDMDFDYMDYAKQRFQRYRLLKPLLLNVESPYSSNGADWNCTRDFHNSTKSSELNANMHDACHFTKFQCNYE</sequence>
<reference evidence="2" key="1">
    <citation type="journal article" date="2008" name="BMC Genomics">
        <title>A conifer genomics resource of 200,000 spruce (Picea spp.) ESTs and 6,464 high-quality, sequence-finished full-length cDNAs for Sitka spruce (Picea sitchensis).</title>
        <authorList>
            <person name="Ralph S.G."/>
            <person name="Chun H.J."/>
            <person name="Kolosova N."/>
            <person name="Cooper D."/>
            <person name="Oddy C."/>
            <person name="Ritland C.E."/>
            <person name="Kirkpatrick R."/>
            <person name="Moore R."/>
            <person name="Barber S."/>
            <person name="Holt R.A."/>
            <person name="Jones S.J."/>
            <person name="Marra M.A."/>
            <person name="Douglas C.J."/>
            <person name="Ritland K."/>
            <person name="Bohlmann J."/>
        </authorList>
    </citation>
    <scope>NUCLEOTIDE SEQUENCE</scope>
    <source>
        <tissue evidence="2">Green portion of the leader tissue</tissue>
    </source>
</reference>
<comment type="similarity">
    <text evidence="1">Belongs to the choline/ethanolamine kinase family.</text>
</comment>
<dbReference type="AlphaFoldDB" id="A9P2C4"/>
<dbReference type="Pfam" id="PF01633">
    <property type="entry name" value="Choline_kinase"/>
    <property type="match status" value="1"/>
</dbReference>
<dbReference type="Gene3D" id="3.90.1200.10">
    <property type="match status" value="1"/>
</dbReference>
<accession>A9P2C4</accession>
<dbReference type="Gene3D" id="3.30.200.20">
    <property type="entry name" value="Phosphorylase Kinase, domain 1"/>
    <property type="match status" value="1"/>
</dbReference>